<dbReference type="Gene3D" id="3.30.1460.30">
    <property type="entry name" value="YgaC/TfoX-N like chaperone"/>
    <property type="match status" value="1"/>
</dbReference>
<accession>A0A933GLF6</accession>
<proteinExistence type="predicted"/>
<name>A0A933GLF6_UNCTE</name>
<evidence type="ECO:0000313" key="3">
    <source>
        <dbReference type="Proteomes" id="UP000772181"/>
    </source>
</evidence>
<gene>
    <name evidence="2" type="ORF">HY730_00140</name>
</gene>
<feature type="domain" description="TfoX N-terminal" evidence="1">
    <location>
        <begin position="15"/>
        <end position="100"/>
    </location>
</feature>
<sequence length="109" mass="12529">MPYDEKLEARIQKIVTPWENTSAKKMFGGVCHLLNGKMFCGVHKGFLILRLGKDNSDIEKELPFTRPFDITGKPMKGWIMVEPEGFSTDEKLRKWLKQAKSFVLTLPSK</sequence>
<comment type="caution">
    <text evidence="2">The sequence shown here is derived from an EMBL/GenBank/DDBJ whole genome shotgun (WGS) entry which is preliminary data.</text>
</comment>
<dbReference type="InterPro" id="IPR007076">
    <property type="entry name" value="TfoX_N"/>
</dbReference>
<reference evidence="2" key="1">
    <citation type="submission" date="2020-07" db="EMBL/GenBank/DDBJ databases">
        <title>Huge and variable diversity of episymbiotic CPR bacteria and DPANN archaea in groundwater ecosystems.</title>
        <authorList>
            <person name="He C.Y."/>
            <person name="Keren R."/>
            <person name="Whittaker M."/>
            <person name="Farag I.F."/>
            <person name="Doudna J."/>
            <person name="Cate J.H.D."/>
            <person name="Banfield J.F."/>
        </authorList>
    </citation>
    <scope>NUCLEOTIDE SEQUENCE</scope>
    <source>
        <strain evidence="2">NC_groundwater_1482_Ag_S-0.65um_47_24</strain>
    </source>
</reference>
<protein>
    <submittedName>
        <fullName evidence="2">TfoX/Sxy family protein</fullName>
    </submittedName>
</protein>
<organism evidence="2 3">
    <name type="scientific">Tectimicrobiota bacterium</name>
    <dbReference type="NCBI Taxonomy" id="2528274"/>
    <lineage>
        <taxon>Bacteria</taxon>
        <taxon>Pseudomonadati</taxon>
        <taxon>Nitrospinota/Tectimicrobiota group</taxon>
        <taxon>Candidatus Tectimicrobiota</taxon>
    </lineage>
</organism>
<dbReference type="SUPFAM" id="SSF159894">
    <property type="entry name" value="YgaC/TfoX-N like"/>
    <property type="match status" value="1"/>
</dbReference>
<dbReference type="Proteomes" id="UP000772181">
    <property type="component" value="Unassembled WGS sequence"/>
</dbReference>
<evidence type="ECO:0000313" key="2">
    <source>
        <dbReference type="EMBL" id="MBI4594770.1"/>
    </source>
</evidence>
<dbReference type="AlphaFoldDB" id="A0A933GLF6"/>
<dbReference type="Pfam" id="PF04993">
    <property type="entry name" value="TfoX_N"/>
    <property type="match status" value="1"/>
</dbReference>
<dbReference type="EMBL" id="JACQWF010000007">
    <property type="protein sequence ID" value="MBI4594770.1"/>
    <property type="molecule type" value="Genomic_DNA"/>
</dbReference>
<evidence type="ECO:0000259" key="1">
    <source>
        <dbReference type="Pfam" id="PF04993"/>
    </source>
</evidence>